<keyword evidence="1" id="KW-1185">Reference proteome</keyword>
<reference evidence="2" key="1">
    <citation type="submission" date="2022-11" db="UniProtKB">
        <authorList>
            <consortium name="WormBaseParasite"/>
        </authorList>
    </citation>
    <scope>IDENTIFICATION</scope>
</reference>
<name>A0A915KFY5_ROMCU</name>
<dbReference type="AlphaFoldDB" id="A0A915KFY5"/>
<dbReference type="WBParaSite" id="nRc.2.0.1.t37728-RA">
    <property type="protein sequence ID" value="nRc.2.0.1.t37728-RA"/>
    <property type="gene ID" value="nRc.2.0.1.g37728"/>
</dbReference>
<evidence type="ECO:0000313" key="1">
    <source>
        <dbReference type="Proteomes" id="UP000887565"/>
    </source>
</evidence>
<dbReference type="Proteomes" id="UP000887565">
    <property type="component" value="Unplaced"/>
</dbReference>
<protein>
    <submittedName>
        <fullName evidence="2">Uncharacterized protein</fullName>
    </submittedName>
</protein>
<organism evidence="1 2">
    <name type="scientific">Romanomermis culicivorax</name>
    <name type="common">Nematode worm</name>
    <dbReference type="NCBI Taxonomy" id="13658"/>
    <lineage>
        <taxon>Eukaryota</taxon>
        <taxon>Metazoa</taxon>
        <taxon>Ecdysozoa</taxon>
        <taxon>Nematoda</taxon>
        <taxon>Enoplea</taxon>
        <taxon>Dorylaimia</taxon>
        <taxon>Mermithida</taxon>
        <taxon>Mermithoidea</taxon>
        <taxon>Mermithidae</taxon>
        <taxon>Romanomermis</taxon>
    </lineage>
</organism>
<accession>A0A915KFY5</accession>
<proteinExistence type="predicted"/>
<sequence>MVTVTGRDQRVFCSFERSIVGYVDVIRRVADLTKKYGMLRSTIFSYGPFCHLVKELNFFEIFDKSLFAQKCLRTKGLIITVRGATSWRG</sequence>
<evidence type="ECO:0000313" key="2">
    <source>
        <dbReference type="WBParaSite" id="nRc.2.0.1.t37728-RA"/>
    </source>
</evidence>